<dbReference type="SUPFAM" id="SSF64268">
    <property type="entry name" value="PX domain"/>
    <property type="match status" value="1"/>
</dbReference>
<keyword evidence="3" id="KW-1185">Reference proteome</keyword>
<dbReference type="EMBL" id="MZMZ02002520">
    <property type="protein sequence ID" value="RQM25456.1"/>
    <property type="molecule type" value="Genomic_DNA"/>
</dbReference>
<organism evidence="1">
    <name type="scientific">Aphanomyces astaci</name>
    <name type="common">Crayfish plague agent</name>
    <dbReference type="NCBI Taxonomy" id="112090"/>
    <lineage>
        <taxon>Eukaryota</taxon>
        <taxon>Sar</taxon>
        <taxon>Stramenopiles</taxon>
        <taxon>Oomycota</taxon>
        <taxon>Saprolegniomycetes</taxon>
        <taxon>Saprolegniales</taxon>
        <taxon>Verrucalvaceae</taxon>
        <taxon>Aphanomyces</taxon>
    </lineage>
</organism>
<dbReference type="GeneID" id="20812667"/>
<protein>
    <recommendedName>
        <fullName evidence="4">PX domain-containing protein</fullName>
    </recommendedName>
</protein>
<dbReference type="AlphaFoldDB" id="W4G5U6"/>
<proteinExistence type="predicted"/>
<dbReference type="OrthoDB" id="68157at2759"/>
<gene>
    <name evidence="2" type="ORF">B5M09_009530</name>
    <name evidence="1" type="ORF">H257_10671</name>
</gene>
<dbReference type="Gene3D" id="3.30.1520.10">
    <property type="entry name" value="Phox-like domain"/>
    <property type="match status" value="1"/>
</dbReference>
<evidence type="ECO:0008006" key="4">
    <source>
        <dbReference type="Google" id="ProtNLM"/>
    </source>
</evidence>
<dbReference type="CDD" id="cd06093">
    <property type="entry name" value="PX_domain"/>
    <property type="match status" value="1"/>
</dbReference>
<accession>W4G5U6</accession>
<dbReference type="Proteomes" id="UP000284702">
    <property type="component" value="Unassembled WGS sequence"/>
</dbReference>
<dbReference type="GO" id="GO:0035091">
    <property type="term" value="F:phosphatidylinositol binding"/>
    <property type="evidence" value="ECO:0007669"/>
    <property type="project" value="InterPro"/>
</dbReference>
<evidence type="ECO:0000313" key="1">
    <source>
        <dbReference type="EMBL" id="ETV75072.1"/>
    </source>
</evidence>
<evidence type="ECO:0000313" key="3">
    <source>
        <dbReference type="Proteomes" id="UP000284702"/>
    </source>
</evidence>
<evidence type="ECO:0000313" key="2">
    <source>
        <dbReference type="EMBL" id="RQM25456.1"/>
    </source>
</evidence>
<dbReference type="InterPro" id="IPR036871">
    <property type="entry name" value="PX_dom_sf"/>
</dbReference>
<reference evidence="2 3" key="2">
    <citation type="submission" date="2018-07" db="EMBL/GenBank/DDBJ databases">
        <title>Annotation of Aphanomyces astaci genome assembly.</title>
        <authorList>
            <person name="Studholme D.J."/>
        </authorList>
    </citation>
    <scope>NUCLEOTIDE SEQUENCE [LARGE SCALE GENOMIC DNA]</scope>
    <source>
        <strain evidence="2">Pc</strain>
    </source>
</reference>
<dbReference type="EMBL" id="KI913142">
    <property type="protein sequence ID" value="ETV75072.1"/>
    <property type="molecule type" value="Genomic_DNA"/>
</dbReference>
<name>W4G5U6_APHAT</name>
<dbReference type="RefSeq" id="XP_009835576.1">
    <property type="nucleotide sequence ID" value="XM_009837274.1"/>
</dbReference>
<reference evidence="1" key="1">
    <citation type="submission" date="2013-12" db="EMBL/GenBank/DDBJ databases">
        <title>The Genome Sequence of Aphanomyces astaci APO3.</title>
        <authorList>
            <consortium name="The Broad Institute Genomics Platform"/>
            <person name="Russ C."/>
            <person name="Tyler B."/>
            <person name="van West P."/>
            <person name="Dieguez-Uribeondo J."/>
            <person name="Young S.K."/>
            <person name="Zeng Q."/>
            <person name="Gargeya S."/>
            <person name="Fitzgerald M."/>
            <person name="Abouelleil A."/>
            <person name="Alvarado L."/>
            <person name="Chapman S.B."/>
            <person name="Gainer-Dewar J."/>
            <person name="Goldberg J."/>
            <person name="Griggs A."/>
            <person name="Gujja S."/>
            <person name="Hansen M."/>
            <person name="Howarth C."/>
            <person name="Imamovic A."/>
            <person name="Ireland A."/>
            <person name="Larimer J."/>
            <person name="McCowan C."/>
            <person name="Murphy C."/>
            <person name="Pearson M."/>
            <person name="Poon T.W."/>
            <person name="Priest M."/>
            <person name="Roberts A."/>
            <person name="Saif S."/>
            <person name="Shea T."/>
            <person name="Sykes S."/>
            <person name="Wortman J."/>
            <person name="Nusbaum C."/>
            <person name="Birren B."/>
        </authorList>
    </citation>
    <scope>NUCLEOTIDE SEQUENCE [LARGE SCALE GENOMIC DNA]</scope>
    <source>
        <strain evidence="1">APO3</strain>
    </source>
</reference>
<sequence>MQQPVGDNDRVTVPQSIETMLFSVEVTQSLPLSPDKGGKAVQPPCAASLPVMYEFVISFGFLTTWTVHHRYSEARAFRKALRSIVHDSSSQCCSGEAAFSRELVAVVDTGLPLLSHRFFHLWQSRANFIKARAQALQSFVESLLNAHARCIMECAHVSRQSCCDVVRHLHTFLSMDKDPSILQNIGGYLQPPPVPTAIPPVSIAVDSIASDSTEATQGTSVVSTIL</sequence>
<dbReference type="VEuPathDB" id="FungiDB:H257_10671"/>